<proteinExistence type="predicted"/>
<evidence type="ECO:0000313" key="3">
    <source>
        <dbReference type="RefSeq" id="XP_014485486.1"/>
    </source>
</evidence>
<feature type="compositionally biased region" description="Basic and acidic residues" evidence="1">
    <location>
        <begin position="69"/>
        <end position="92"/>
    </location>
</feature>
<dbReference type="GeneID" id="106750003"/>
<dbReference type="RefSeq" id="XP_014485488.1">
    <property type="nucleotide sequence ID" value="XM_014630002.1"/>
</dbReference>
<feature type="region of interest" description="Disordered" evidence="1">
    <location>
        <begin position="683"/>
        <end position="703"/>
    </location>
</feature>
<feature type="compositionally biased region" description="Basic and acidic residues" evidence="1">
    <location>
        <begin position="1141"/>
        <end position="1150"/>
    </location>
</feature>
<gene>
    <name evidence="3 4 5" type="primary">LOC106750003</name>
</gene>
<keyword evidence="2" id="KW-1185">Reference proteome</keyword>
<dbReference type="RefSeq" id="XP_014485486.1">
    <property type="nucleotide sequence ID" value="XM_014630000.1"/>
</dbReference>
<accession>A0A6P3Y3P3</accession>
<evidence type="ECO:0000313" key="4">
    <source>
        <dbReference type="RefSeq" id="XP_014485487.1"/>
    </source>
</evidence>
<dbReference type="Proteomes" id="UP000515204">
    <property type="component" value="Unplaced"/>
</dbReference>
<reference evidence="3 4" key="1">
    <citation type="submission" date="2025-04" db="UniProtKB">
        <authorList>
            <consortium name="RefSeq"/>
        </authorList>
    </citation>
    <scope>IDENTIFICATION</scope>
</reference>
<feature type="compositionally biased region" description="Low complexity" evidence="1">
    <location>
        <begin position="1321"/>
        <end position="1333"/>
    </location>
</feature>
<protein>
    <submittedName>
        <fullName evidence="3 4">Uncharacterized protein LOC106750003 isoform X1</fullName>
    </submittedName>
</protein>
<dbReference type="OrthoDB" id="10017054at2759"/>
<feature type="compositionally biased region" description="Acidic residues" evidence="1">
    <location>
        <begin position="53"/>
        <end position="62"/>
    </location>
</feature>
<dbReference type="RefSeq" id="XP_014485487.1">
    <property type="nucleotide sequence ID" value="XM_014630001.1"/>
</dbReference>
<dbReference type="KEGG" id="dqu:106750003"/>
<sequence length="1454" mass="164575">MIVNRYTSISGRSCRNDSNSAYAYMQDASQQNVTPEETTEKIKVENEVQGSVEESDSSEISEELSVTELEERREEIEKREQRKSQSHEETQKKNMSGSELSTVMRSVSSMTSDNDISVMSMSRIVANETKRQTEADEFRAGILTTDNQNGHRGSGHISVRVGEWNSLPILVERLREALELSLATGCHSGNEPMATSSLVESNVDAEVKGRLHTQHSMKQAMFSGYDHDDLGSKKDELKLLEDLLLLDIQTALSRLRETLEYTDVATLAKHGGVSDPTSKLQLLRLVSSLLSRLQVPQKETTTTGENKLIDIATAQGYATRKRRFVRHTIGVSAEEIAYARKQLEESSADLVKLNKVSVRQQQESLLVSMPCNVPSSVSNNASSDTPNSETHTEEICDKYTKNAINQRQSLRDKNKDCRGDIGSYRPVGISESNMSQDRRWCGNMDDEELTIERTNEEQSRVIKLAAILRQRAELVSANRCNVNNKFIMKKSKIKRANTVDIPSYLKLQAGGFDCDNSGCVQLRRPINVGDKVASNTSKNLAIPSFYPRTENDKKFLALINKNNEMQTKFNAASVFKSFGYTKITDMSSLTNENWNNRFSNIKTAFDKPSSVSDEIKLFPKSCPVKRFSSALHTSSQLTNKKTPIGTDTSSKDLLFVNMNISKPDIGFRHASSSLFQKIEKSQNLISPPSSHRSRFKDNASSSENAVGEKARIIFDRNSNAQSQSTIKFKIDDNESTLKHFFPRPPWIEHDRNGMKSSQIITENGRFDYRNFCKQFAPFIDKNNAVEFTKSWNNEEQRKRNKQSIQREIFFPSSKKLSMIDGKISETFSERESRVQQHHKANESCYKVEEPICDKFYILSEKNVFESIHNRQCNEQEISENIIVDATLSNSSPIAIQTGKINDNQPEEVRVFRMVPKVSRDSPPVCNDTSVQICNQSDQPLTDYIEHKNDWTTLRYECSDTNSKSNSSFYLAENPKNFILGHNWKNHTVAADVPKEKEILMEENTHDLNEEQSSVGILSPIENIRSQDISNYHSPKQHKQIYQTDNSQYENCFSPKLATENQSQIFQNYPLDMKFNRDPLKNEILSISNEMNKKNLSCMNNGDLPEEQNIQNQDISADAGVVTRYACAIATVASTETPEIRSEEVGSEFKDSSSPSPLFYRPSIRKTSNETAATKEEIRRHNILQQSLVRRLQNEHTMLNNQYTPVPKHVSNFNQHSKFQLPDALFVTSSPSTPSNSRFGTINRVTALREQYEQSDSQLRSVQKERSLVPNDGVTANGVIDSSDKYLVSCSNKSVKSTVLSKSESWHQLVLSNSHHPHPHPSHSGLPPTSSHLPKLPKTKSPSFFRTKKQYEASLSSDNMRKMEDKIRRYFDNSNDSTDAKDSKVKRFSSHDIATKGLVGLSRSRTMPGICDKKLHLLTSTVPQISATNPNSTDVDKVFDDIFEEATRTDDDHRF</sequence>
<evidence type="ECO:0000313" key="5">
    <source>
        <dbReference type="RefSeq" id="XP_014485488.1"/>
    </source>
</evidence>
<feature type="region of interest" description="Disordered" evidence="1">
    <location>
        <begin position="44"/>
        <end position="101"/>
    </location>
</feature>
<evidence type="ECO:0000313" key="2">
    <source>
        <dbReference type="Proteomes" id="UP000515204"/>
    </source>
</evidence>
<name>A0A6P3Y3P3_DINQU</name>
<feature type="region of interest" description="Disordered" evidence="1">
    <location>
        <begin position="1141"/>
        <end position="1161"/>
    </location>
</feature>
<evidence type="ECO:0000256" key="1">
    <source>
        <dbReference type="SAM" id="MobiDB-lite"/>
    </source>
</evidence>
<organism evidence="2 3">
    <name type="scientific">Dinoponera quadriceps</name>
    <name type="common">South American ant</name>
    <dbReference type="NCBI Taxonomy" id="609295"/>
    <lineage>
        <taxon>Eukaryota</taxon>
        <taxon>Metazoa</taxon>
        <taxon>Ecdysozoa</taxon>
        <taxon>Arthropoda</taxon>
        <taxon>Hexapoda</taxon>
        <taxon>Insecta</taxon>
        <taxon>Pterygota</taxon>
        <taxon>Neoptera</taxon>
        <taxon>Endopterygota</taxon>
        <taxon>Hymenoptera</taxon>
        <taxon>Apocrita</taxon>
        <taxon>Aculeata</taxon>
        <taxon>Formicoidea</taxon>
        <taxon>Formicidae</taxon>
        <taxon>Ponerinae</taxon>
        <taxon>Ponerini</taxon>
        <taxon>Dinoponera</taxon>
    </lineage>
</organism>
<feature type="region of interest" description="Disordered" evidence="1">
    <location>
        <begin position="1311"/>
        <end position="1343"/>
    </location>
</feature>